<comment type="caution">
    <text evidence="1">The sequence shown here is derived from an EMBL/GenBank/DDBJ whole genome shotgun (WGS) entry which is preliminary data.</text>
</comment>
<organism evidence="1 2">
    <name type="scientific">Rhipicephalus microplus</name>
    <name type="common">Cattle tick</name>
    <name type="synonym">Boophilus microplus</name>
    <dbReference type="NCBI Taxonomy" id="6941"/>
    <lineage>
        <taxon>Eukaryota</taxon>
        <taxon>Metazoa</taxon>
        <taxon>Ecdysozoa</taxon>
        <taxon>Arthropoda</taxon>
        <taxon>Chelicerata</taxon>
        <taxon>Arachnida</taxon>
        <taxon>Acari</taxon>
        <taxon>Parasitiformes</taxon>
        <taxon>Ixodida</taxon>
        <taxon>Ixodoidea</taxon>
        <taxon>Ixodidae</taxon>
        <taxon>Rhipicephalinae</taxon>
        <taxon>Rhipicephalus</taxon>
        <taxon>Boophilus</taxon>
    </lineage>
</organism>
<name>A0A9J6CYM9_RHIMP</name>
<reference evidence="1" key="2">
    <citation type="submission" date="2021-09" db="EMBL/GenBank/DDBJ databases">
        <authorList>
            <person name="Jia N."/>
            <person name="Wang J."/>
            <person name="Shi W."/>
            <person name="Du L."/>
            <person name="Sun Y."/>
            <person name="Zhan W."/>
            <person name="Jiang J."/>
            <person name="Wang Q."/>
            <person name="Zhang B."/>
            <person name="Ji P."/>
            <person name="Sakyi L.B."/>
            <person name="Cui X."/>
            <person name="Yuan T."/>
            <person name="Jiang B."/>
            <person name="Yang W."/>
            <person name="Lam T.T.-Y."/>
            <person name="Chang Q."/>
            <person name="Ding S."/>
            <person name="Wang X."/>
            <person name="Zhu J."/>
            <person name="Ruan X."/>
            <person name="Zhao L."/>
            <person name="Wei J."/>
            <person name="Que T."/>
            <person name="Du C."/>
            <person name="Cheng J."/>
            <person name="Dai P."/>
            <person name="Han X."/>
            <person name="Huang E."/>
            <person name="Gao Y."/>
            <person name="Liu J."/>
            <person name="Shao H."/>
            <person name="Ye R."/>
            <person name="Li L."/>
            <person name="Wei W."/>
            <person name="Wang X."/>
            <person name="Wang C."/>
            <person name="Huo Q."/>
            <person name="Li W."/>
            <person name="Guo W."/>
            <person name="Chen H."/>
            <person name="Chen S."/>
            <person name="Zhou L."/>
            <person name="Zhou L."/>
            <person name="Ni X."/>
            <person name="Tian J."/>
            <person name="Zhou Y."/>
            <person name="Sheng Y."/>
            <person name="Liu T."/>
            <person name="Pan Y."/>
            <person name="Xia L."/>
            <person name="Li J."/>
            <person name="Zhao F."/>
            <person name="Cao W."/>
        </authorList>
    </citation>
    <scope>NUCLEOTIDE SEQUENCE</scope>
    <source>
        <strain evidence="1">Rmic-2018</strain>
        <tissue evidence="1">Larvae</tissue>
    </source>
</reference>
<reference evidence="1" key="1">
    <citation type="journal article" date="2020" name="Cell">
        <title>Large-Scale Comparative Analyses of Tick Genomes Elucidate Their Genetic Diversity and Vector Capacities.</title>
        <authorList>
            <consortium name="Tick Genome and Microbiome Consortium (TIGMIC)"/>
            <person name="Jia N."/>
            <person name="Wang J."/>
            <person name="Shi W."/>
            <person name="Du L."/>
            <person name="Sun Y."/>
            <person name="Zhan W."/>
            <person name="Jiang J.F."/>
            <person name="Wang Q."/>
            <person name="Zhang B."/>
            <person name="Ji P."/>
            <person name="Bell-Sakyi L."/>
            <person name="Cui X.M."/>
            <person name="Yuan T.T."/>
            <person name="Jiang B.G."/>
            <person name="Yang W.F."/>
            <person name="Lam T.T."/>
            <person name="Chang Q.C."/>
            <person name="Ding S.J."/>
            <person name="Wang X.J."/>
            <person name="Zhu J.G."/>
            <person name="Ruan X.D."/>
            <person name="Zhao L."/>
            <person name="Wei J.T."/>
            <person name="Ye R.Z."/>
            <person name="Que T.C."/>
            <person name="Du C.H."/>
            <person name="Zhou Y.H."/>
            <person name="Cheng J.X."/>
            <person name="Dai P.F."/>
            <person name="Guo W.B."/>
            <person name="Han X.H."/>
            <person name="Huang E.J."/>
            <person name="Li L.F."/>
            <person name="Wei W."/>
            <person name="Gao Y.C."/>
            <person name="Liu J.Z."/>
            <person name="Shao H.Z."/>
            <person name="Wang X."/>
            <person name="Wang C.C."/>
            <person name="Yang T.C."/>
            <person name="Huo Q.B."/>
            <person name="Li W."/>
            <person name="Chen H.Y."/>
            <person name="Chen S.E."/>
            <person name="Zhou L.G."/>
            <person name="Ni X.B."/>
            <person name="Tian J.H."/>
            <person name="Sheng Y."/>
            <person name="Liu T."/>
            <person name="Pan Y.S."/>
            <person name="Xia L.Y."/>
            <person name="Li J."/>
            <person name="Zhao F."/>
            <person name="Cao W.C."/>
        </authorList>
    </citation>
    <scope>NUCLEOTIDE SEQUENCE</scope>
    <source>
        <strain evidence="1">Rmic-2018</strain>
    </source>
</reference>
<dbReference type="Proteomes" id="UP000821866">
    <property type="component" value="Unassembled WGS sequence"/>
</dbReference>
<dbReference type="EMBL" id="JABSTU010004505">
    <property type="protein sequence ID" value="KAH7958107.1"/>
    <property type="molecule type" value="Genomic_DNA"/>
</dbReference>
<dbReference type="PANTHER" id="PTHR47272:SF2">
    <property type="entry name" value="PIGGYBAC TRANSPOSABLE ELEMENT-DERIVED PROTEIN 3-LIKE"/>
    <property type="match status" value="1"/>
</dbReference>
<dbReference type="AlphaFoldDB" id="A0A9J6CYM9"/>
<evidence type="ECO:0000313" key="1">
    <source>
        <dbReference type="EMBL" id="KAH7958107.1"/>
    </source>
</evidence>
<gene>
    <name evidence="1" type="ORF">HPB51_027907</name>
</gene>
<dbReference type="PANTHER" id="PTHR47272">
    <property type="entry name" value="DDE_TNP_1_7 DOMAIN-CONTAINING PROTEIN"/>
    <property type="match status" value="1"/>
</dbReference>
<protein>
    <recommendedName>
        <fullName evidence="3">PiggyBac transposable element-derived protein domain-containing protein</fullName>
    </recommendedName>
</protein>
<evidence type="ECO:0000313" key="2">
    <source>
        <dbReference type="Proteomes" id="UP000821866"/>
    </source>
</evidence>
<keyword evidence="2" id="KW-1185">Reference proteome</keyword>
<evidence type="ECO:0008006" key="3">
    <source>
        <dbReference type="Google" id="ProtNLM"/>
    </source>
</evidence>
<sequence>MAGNKAIKFASNHVGEAPFAQRCRCFKKEKVYQDIPRPSVVECNRIKGEVDMSDRMLSLYTTTQRTKKCTVRTMIFICDLAAVNSWLQYKEYSALRRVPKKNILGVLEFKMLLTHCLLLLCGEESGNDEPARKVLKAKVVPLPPEPKRTTEADHMPELVNETCLRDSETQDVRSEESFHA</sequence>
<proteinExistence type="predicted"/>
<accession>A0A9J6CYM9</accession>